<dbReference type="RefSeq" id="WP_022612759.1">
    <property type="nucleotide sequence ID" value="NZ_LK391965.1"/>
</dbReference>
<feature type="transmembrane region" description="Helical" evidence="1">
    <location>
        <begin position="37"/>
        <end position="62"/>
    </location>
</feature>
<gene>
    <name evidence="2" type="ORF">VIBNISOn1_470003</name>
</gene>
<dbReference type="EMBL" id="CAOF01000139">
    <property type="protein sequence ID" value="CCO48198.1"/>
    <property type="molecule type" value="Genomic_DNA"/>
</dbReference>
<accession>A0AAV2VUX6</accession>
<name>A0AAV2VUX6_9VIBR</name>
<evidence type="ECO:0000313" key="3">
    <source>
        <dbReference type="Proteomes" id="UP000018211"/>
    </source>
</evidence>
<keyword evidence="1" id="KW-0812">Transmembrane</keyword>
<evidence type="ECO:0000313" key="2">
    <source>
        <dbReference type="EMBL" id="CCO48198.1"/>
    </source>
</evidence>
<proteinExistence type="predicted"/>
<keyword evidence="1" id="KW-1133">Transmembrane helix</keyword>
<dbReference type="Proteomes" id="UP000018211">
    <property type="component" value="Unassembled WGS sequence"/>
</dbReference>
<protein>
    <submittedName>
        <fullName evidence="2">Uncharacterized protein</fullName>
    </submittedName>
</protein>
<reference evidence="2 3" key="1">
    <citation type="journal article" date="2013" name="ISME J.">
        <title>Comparative genomics of pathogenic lineages of Vibrio nigripulchritudo identifies virulence-associated traits.</title>
        <authorList>
            <person name="Goudenege D."/>
            <person name="Labreuche Y."/>
            <person name="Krin E."/>
            <person name="Ansquer D."/>
            <person name="Mangenot S."/>
            <person name="Calteau A."/>
            <person name="Medigue C."/>
            <person name="Mazel D."/>
            <person name="Polz M.F."/>
            <person name="Le Roux F."/>
        </authorList>
    </citation>
    <scope>NUCLEOTIDE SEQUENCE [LARGE SCALE GENOMIC DNA]</scope>
    <source>
        <strain evidence="2 3">SOn1</strain>
    </source>
</reference>
<keyword evidence="1" id="KW-0472">Membrane</keyword>
<evidence type="ECO:0000256" key="1">
    <source>
        <dbReference type="SAM" id="Phobius"/>
    </source>
</evidence>
<organism evidence="2 3">
    <name type="scientific">Vibrio nigripulchritudo SOn1</name>
    <dbReference type="NCBI Taxonomy" id="1238450"/>
    <lineage>
        <taxon>Bacteria</taxon>
        <taxon>Pseudomonadati</taxon>
        <taxon>Pseudomonadota</taxon>
        <taxon>Gammaproteobacteria</taxon>
        <taxon>Vibrionales</taxon>
        <taxon>Vibrionaceae</taxon>
        <taxon>Vibrio</taxon>
    </lineage>
</organism>
<dbReference type="AlphaFoldDB" id="A0AAV2VUX6"/>
<comment type="caution">
    <text evidence="2">The sequence shown here is derived from an EMBL/GenBank/DDBJ whole genome shotgun (WGS) entry which is preliminary data.</text>
</comment>
<sequence>MPKLPHELTDDELASMYGESLRRQLLMKREELKWIRTAAITAIVSLVVLGVCAIVGVAVNLIQ</sequence>